<evidence type="ECO:0000313" key="2">
    <source>
        <dbReference type="Proteomes" id="UP000035680"/>
    </source>
</evidence>
<organism evidence="2 3">
    <name type="scientific">Strongyloides venezuelensis</name>
    <name type="common">Threadworm</name>
    <dbReference type="NCBI Taxonomy" id="75913"/>
    <lineage>
        <taxon>Eukaryota</taxon>
        <taxon>Metazoa</taxon>
        <taxon>Ecdysozoa</taxon>
        <taxon>Nematoda</taxon>
        <taxon>Chromadorea</taxon>
        <taxon>Rhabditida</taxon>
        <taxon>Tylenchina</taxon>
        <taxon>Panagrolaimomorpha</taxon>
        <taxon>Strongyloidoidea</taxon>
        <taxon>Strongyloididae</taxon>
        <taxon>Strongyloides</taxon>
    </lineage>
</organism>
<evidence type="ECO:0000256" key="1">
    <source>
        <dbReference type="SAM" id="MobiDB-lite"/>
    </source>
</evidence>
<dbReference type="Proteomes" id="UP000035680">
    <property type="component" value="Unassembled WGS sequence"/>
</dbReference>
<dbReference type="InterPro" id="IPR011993">
    <property type="entry name" value="PH-like_dom_sf"/>
</dbReference>
<accession>A0A0K0FYB9</accession>
<name>A0A0K0FYB9_STRVS</name>
<reference evidence="2" key="1">
    <citation type="submission" date="2014-07" db="EMBL/GenBank/DDBJ databases">
        <authorList>
            <person name="Martin A.A"/>
            <person name="De Silva N."/>
        </authorList>
    </citation>
    <scope>NUCLEOTIDE SEQUENCE</scope>
</reference>
<evidence type="ECO:0000313" key="3">
    <source>
        <dbReference type="WBParaSite" id="SVE_1744500.1"/>
    </source>
</evidence>
<dbReference type="WBParaSite" id="SVE_1744500.1">
    <property type="protein sequence ID" value="SVE_1744500.1"/>
    <property type="gene ID" value="SVE_1744500"/>
</dbReference>
<sequence>MLKRIADTRSSRRRRYLCDISSVDRPSRPQNVSSTWHTKKDNERLFDALGLDTFTIATGLCVLKCGSKGLPKYEEFRGIAVFAKDFAHRCNFIRVYHITTFELLYEIELLDMFFFKVHRSDRKRLTIKMGIHYADMIFAERSDMLQFKKKLCRIGIEKIAPSFTKRFQNYWDNTKKFFGNILYEKKGNESLTVYSKNNSLYNDSVHSYNLRSSTLLTKKYKSEDSPKFDIIQRCGVKRKMLANDQDPICHDIKKPTNECVTSNVNVVDCSAKIANIKKCTEVTNLLPSPPDTPKGILRGPIRNKLGFDNSQREVFYSAKCEVKQVNFYNSADTCLSESFFPPPPVLKGAIRTVPRPNRNPPPPPALESRILNNNNNTPTVKAIPSDLLAEIRSAPQLREVSKKCKAMLTRRKSIKEEESEDEGTRHTLCDSTDWSVTERCHNNDYHIK</sequence>
<proteinExistence type="predicted"/>
<feature type="region of interest" description="Disordered" evidence="1">
    <location>
        <begin position="350"/>
        <end position="378"/>
    </location>
</feature>
<keyword evidence="2" id="KW-1185">Reference proteome</keyword>
<reference evidence="3" key="2">
    <citation type="submission" date="2015-08" db="UniProtKB">
        <authorList>
            <consortium name="WormBaseParasite"/>
        </authorList>
    </citation>
    <scope>IDENTIFICATION</scope>
</reference>
<dbReference type="AlphaFoldDB" id="A0A0K0FYB9"/>
<dbReference type="Gene3D" id="2.30.29.30">
    <property type="entry name" value="Pleckstrin-homology domain (PH domain)/Phosphotyrosine-binding domain (PTB)"/>
    <property type="match status" value="1"/>
</dbReference>
<dbReference type="STRING" id="75913.A0A0K0FYB9"/>
<protein>
    <submittedName>
        <fullName evidence="3">WH1 domain-containing protein</fullName>
    </submittedName>
</protein>